<dbReference type="EMBL" id="WIXE01002488">
    <property type="protein sequence ID" value="KAK5984771.1"/>
    <property type="molecule type" value="Genomic_DNA"/>
</dbReference>
<comment type="caution">
    <text evidence="2">The sequence shown here is derived from an EMBL/GenBank/DDBJ whole genome shotgun (WGS) entry which is preliminary data.</text>
</comment>
<organism evidence="2 3">
    <name type="scientific">Trichostrongylus colubriformis</name>
    <name type="common">Black scour worm</name>
    <dbReference type="NCBI Taxonomy" id="6319"/>
    <lineage>
        <taxon>Eukaryota</taxon>
        <taxon>Metazoa</taxon>
        <taxon>Ecdysozoa</taxon>
        <taxon>Nematoda</taxon>
        <taxon>Chromadorea</taxon>
        <taxon>Rhabditida</taxon>
        <taxon>Rhabditina</taxon>
        <taxon>Rhabditomorpha</taxon>
        <taxon>Strongyloidea</taxon>
        <taxon>Trichostrongylidae</taxon>
        <taxon>Trichostrongylus</taxon>
    </lineage>
</organism>
<dbReference type="AlphaFoldDB" id="A0AAN8FQS1"/>
<reference evidence="2 3" key="1">
    <citation type="submission" date="2019-10" db="EMBL/GenBank/DDBJ databases">
        <title>Assembly and Annotation for the nematode Trichostrongylus colubriformis.</title>
        <authorList>
            <person name="Martin J."/>
        </authorList>
    </citation>
    <scope>NUCLEOTIDE SEQUENCE [LARGE SCALE GENOMIC DNA]</scope>
    <source>
        <strain evidence="2">G859</strain>
        <tissue evidence="2">Whole worm</tissue>
    </source>
</reference>
<evidence type="ECO:0000313" key="2">
    <source>
        <dbReference type="EMBL" id="KAK5984771.1"/>
    </source>
</evidence>
<evidence type="ECO:0000313" key="3">
    <source>
        <dbReference type="Proteomes" id="UP001331761"/>
    </source>
</evidence>
<accession>A0AAN8FQS1</accession>
<name>A0AAN8FQS1_TRICO</name>
<evidence type="ECO:0000256" key="1">
    <source>
        <dbReference type="SAM" id="MobiDB-lite"/>
    </source>
</evidence>
<dbReference type="Proteomes" id="UP001331761">
    <property type="component" value="Unassembled WGS sequence"/>
</dbReference>
<proteinExistence type="predicted"/>
<keyword evidence="3" id="KW-1185">Reference proteome</keyword>
<sequence>MFSHDKAMFCRVDVSTQLSNELYAKNAARTQEETRPARSRPVLRKRSSITAPLSSLKWRAKKKAMQK</sequence>
<protein>
    <submittedName>
        <fullName evidence="2">Uncharacterized protein</fullName>
    </submittedName>
</protein>
<gene>
    <name evidence="2" type="ORF">GCK32_020326</name>
</gene>
<feature type="compositionally biased region" description="Basic residues" evidence="1">
    <location>
        <begin position="37"/>
        <end position="47"/>
    </location>
</feature>
<feature type="region of interest" description="Disordered" evidence="1">
    <location>
        <begin position="26"/>
        <end position="48"/>
    </location>
</feature>